<keyword evidence="4" id="KW-0560">Oxidoreductase</keyword>
<dbReference type="PANTHER" id="PTHR43735">
    <property type="entry name" value="APOPTOSIS-INDUCING FACTOR 1"/>
    <property type="match status" value="1"/>
</dbReference>
<comment type="similarity">
    <text evidence="1">Belongs to the FAD-dependent oxidoreductase family.</text>
</comment>
<evidence type="ECO:0000313" key="8">
    <source>
        <dbReference type="Proteomes" id="UP000054350"/>
    </source>
</evidence>
<feature type="region of interest" description="Disordered" evidence="5">
    <location>
        <begin position="141"/>
        <end position="186"/>
    </location>
</feature>
<dbReference type="PANTHER" id="PTHR43735:SF3">
    <property type="entry name" value="FERROPTOSIS SUPPRESSOR PROTEIN 1"/>
    <property type="match status" value="1"/>
</dbReference>
<evidence type="ECO:0000256" key="1">
    <source>
        <dbReference type="ARBA" id="ARBA00006442"/>
    </source>
</evidence>
<name>A0A0L0T4K2_ALLM3</name>
<evidence type="ECO:0000313" key="7">
    <source>
        <dbReference type="EMBL" id="KNE69748.1"/>
    </source>
</evidence>
<dbReference type="Pfam" id="PF07992">
    <property type="entry name" value="Pyr_redox_2"/>
    <property type="match status" value="1"/>
</dbReference>
<dbReference type="OrthoDB" id="202203at2759"/>
<proteinExistence type="inferred from homology"/>
<accession>A0A0L0T4K2</accession>
<dbReference type="AlphaFoldDB" id="A0A0L0T4K2"/>
<dbReference type="SUPFAM" id="SSF51905">
    <property type="entry name" value="FAD/NAD(P)-binding domain"/>
    <property type="match status" value="1"/>
</dbReference>
<organism evidence="7 8">
    <name type="scientific">Allomyces macrogynus (strain ATCC 38327)</name>
    <name type="common">Allomyces javanicus var. macrogynus</name>
    <dbReference type="NCBI Taxonomy" id="578462"/>
    <lineage>
        <taxon>Eukaryota</taxon>
        <taxon>Fungi</taxon>
        <taxon>Fungi incertae sedis</taxon>
        <taxon>Blastocladiomycota</taxon>
        <taxon>Blastocladiomycetes</taxon>
        <taxon>Blastocladiales</taxon>
        <taxon>Blastocladiaceae</taxon>
        <taxon>Allomyces</taxon>
    </lineage>
</organism>
<sequence>MTVHPPALPSTPAPVPASMLPLGTLIPDNVATFVLGYVDAVYKDHVLLQSSAPGAAAAGTAAAAANDVLVGKRIPFDYCVLATGSSYASSVKAANISSTYRARKLQYDYAKLAKARTVLVIGGGSVGVEIASEIASVFGTPRVPVPPESTSSTTPTPSSGTRSTSPSPFRRGSASTTATRATSPPVVKHPVKRIILVDANPRLLKRCPPRASQKALAYMRDVLGIDVVLGERITHHDARAGVFRARSGREFRADVVYLATGPVPQTQCMEPAFAHLLTGPNPAVMPSASTAPHHVDDAARASSTSNFFVGAGATAADAAAAGHMVPRRVLVRATHQIPTLPHIFVGGDCCATAEEKMALTAQCAAITIRAQYCALVQEASLD</sequence>
<feature type="compositionally biased region" description="Low complexity" evidence="5">
    <location>
        <begin position="148"/>
        <end position="183"/>
    </location>
</feature>
<dbReference type="EMBL" id="GG745362">
    <property type="protein sequence ID" value="KNE69748.1"/>
    <property type="molecule type" value="Genomic_DNA"/>
</dbReference>
<dbReference type="Gene3D" id="3.50.50.100">
    <property type="match status" value="1"/>
</dbReference>
<dbReference type="GO" id="GO:0004174">
    <property type="term" value="F:electron-transferring-flavoprotein dehydrogenase activity"/>
    <property type="evidence" value="ECO:0007669"/>
    <property type="project" value="TreeGrafter"/>
</dbReference>
<dbReference type="VEuPathDB" id="FungiDB:AMAG_14289"/>
<evidence type="ECO:0000256" key="4">
    <source>
        <dbReference type="ARBA" id="ARBA00023002"/>
    </source>
</evidence>
<reference evidence="8" key="2">
    <citation type="submission" date="2009-11" db="EMBL/GenBank/DDBJ databases">
        <title>The Genome Sequence of Allomyces macrogynus strain ATCC 38327.</title>
        <authorList>
            <consortium name="The Broad Institute Genome Sequencing Platform"/>
            <person name="Russ C."/>
            <person name="Cuomo C."/>
            <person name="Shea T."/>
            <person name="Young S.K."/>
            <person name="Zeng Q."/>
            <person name="Koehrsen M."/>
            <person name="Haas B."/>
            <person name="Borodovsky M."/>
            <person name="Guigo R."/>
            <person name="Alvarado L."/>
            <person name="Berlin A."/>
            <person name="Borenstein D."/>
            <person name="Chen Z."/>
            <person name="Engels R."/>
            <person name="Freedman E."/>
            <person name="Gellesch M."/>
            <person name="Goldberg J."/>
            <person name="Griggs A."/>
            <person name="Gujja S."/>
            <person name="Heiman D."/>
            <person name="Hepburn T."/>
            <person name="Howarth C."/>
            <person name="Jen D."/>
            <person name="Larson L."/>
            <person name="Lewis B."/>
            <person name="Mehta T."/>
            <person name="Park D."/>
            <person name="Pearson M."/>
            <person name="Roberts A."/>
            <person name="Saif S."/>
            <person name="Shenoy N."/>
            <person name="Sisk P."/>
            <person name="Stolte C."/>
            <person name="Sykes S."/>
            <person name="Walk T."/>
            <person name="White J."/>
            <person name="Yandava C."/>
            <person name="Burger G."/>
            <person name="Gray M.W."/>
            <person name="Holland P.W.H."/>
            <person name="King N."/>
            <person name="Lang F.B.F."/>
            <person name="Roger A.J."/>
            <person name="Ruiz-Trillo I."/>
            <person name="Lander E."/>
            <person name="Nusbaum C."/>
        </authorList>
    </citation>
    <scope>NUCLEOTIDE SEQUENCE [LARGE SCALE GENOMIC DNA]</scope>
    <source>
        <strain evidence="8">ATCC 38327</strain>
    </source>
</reference>
<dbReference type="Gene3D" id="3.50.50.60">
    <property type="entry name" value="FAD/NAD(P)-binding domain"/>
    <property type="match status" value="2"/>
</dbReference>
<dbReference type="InterPro" id="IPR036188">
    <property type="entry name" value="FAD/NAD-bd_sf"/>
</dbReference>
<evidence type="ECO:0000256" key="3">
    <source>
        <dbReference type="ARBA" id="ARBA00022827"/>
    </source>
</evidence>
<keyword evidence="2" id="KW-0285">Flavoprotein</keyword>
<evidence type="ECO:0000256" key="5">
    <source>
        <dbReference type="SAM" id="MobiDB-lite"/>
    </source>
</evidence>
<dbReference type="GO" id="GO:0005737">
    <property type="term" value="C:cytoplasm"/>
    <property type="evidence" value="ECO:0007669"/>
    <property type="project" value="TreeGrafter"/>
</dbReference>
<evidence type="ECO:0000256" key="2">
    <source>
        <dbReference type="ARBA" id="ARBA00022630"/>
    </source>
</evidence>
<feature type="domain" description="FAD/NAD(P)-binding" evidence="6">
    <location>
        <begin position="71"/>
        <end position="270"/>
    </location>
</feature>
<dbReference type="InterPro" id="IPR023753">
    <property type="entry name" value="FAD/NAD-binding_dom"/>
</dbReference>
<evidence type="ECO:0000259" key="6">
    <source>
        <dbReference type="Pfam" id="PF07992"/>
    </source>
</evidence>
<dbReference type="STRING" id="578462.A0A0L0T4K2"/>
<gene>
    <name evidence="7" type="ORF">AMAG_14289</name>
</gene>
<protein>
    <recommendedName>
        <fullName evidence="6">FAD/NAD(P)-binding domain-containing protein</fullName>
    </recommendedName>
</protein>
<keyword evidence="3" id="KW-0274">FAD</keyword>
<dbReference type="Proteomes" id="UP000054350">
    <property type="component" value="Unassembled WGS sequence"/>
</dbReference>
<reference evidence="7 8" key="1">
    <citation type="submission" date="2009-11" db="EMBL/GenBank/DDBJ databases">
        <title>Annotation of Allomyces macrogynus ATCC 38327.</title>
        <authorList>
            <consortium name="The Broad Institute Genome Sequencing Platform"/>
            <person name="Russ C."/>
            <person name="Cuomo C."/>
            <person name="Burger G."/>
            <person name="Gray M.W."/>
            <person name="Holland P.W.H."/>
            <person name="King N."/>
            <person name="Lang F.B.F."/>
            <person name="Roger A.J."/>
            <person name="Ruiz-Trillo I."/>
            <person name="Young S.K."/>
            <person name="Zeng Q."/>
            <person name="Gargeya S."/>
            <person name="Fitzgerald M."/>
            <person name="Haas B."/>
            <person name="Abouelleil A."/>
            <person name="Alvarado L."/>
            <person name="Arachchi H.M."/>
            <person name="Berlin A."/>
            <person name="Chapman S.B."/>
            <person name="Gearin G."/>
            <person name="Goldberg J."/>
            <person name="Griggs A."/>
            <person name="Gujja S."/>
            <person name="Hansen M."/>
            <person name="Heiman D."/>
            <person name="Howarth C."/>
            <person name="Larimer J."/>
            <person name="Lui A."/>
            <person name="MacDonald P.J.P."/>
            <person name="McCowen C."/>
            <person name="Montmayeur A."/>
            <person name="Murphy C."/>
            <person name="Neiman D."/>
            <person name="Pearson M."/>
            <person name="Priest M."/>
            <person name="Roberts A."/>
            <person name="Saif S."/>
            <person name="Shea T."/>
            <person name="Sisk P."/>
            <person name="Stolte C."/>
            <person name="Sykes S."/>
            <person name="Wortman J."/>
            <person name="Nusbaum C."/>
            <person name="Birren B."/>
        </authorList>
    </citation>
    <scope>NUCLEOTIDE SEQUENCE [LARGE SCALE GENOMIC DNA]</scope>
    <source>
        <strain evidence="7 8">ATCC 38327</strain>
    </source>
</reference>
<dbReference type="GO" id="GO:0050660">
    <property type="term" value="F:flavin adenine dinucleotide binding"/>
    <property type="evidence" value="ECO:0007669"/>
    <property type="project" value="TreeGrafter"/>
</dbReference>
<keyword evidence="8" id="KW-1185">Reference proteome</keyword>